<dbReference type="Proteomes" id="UP001148629">
    <property type="component" value="Unassembled WGS sequence"/>
</dbReference>
<gene>
    <name evidence="1" type="ORF">NM208_g5927</name>
</gene>
<protein>
    <submittedName>
        <fullName evidence="1">Uncharacterized protein</fullName>
    </submittedName>
</protein>
<dbReference type="EMBL" id="JANRMS010000523">
    <property type="protein sequence ID" value="KAJ3538386.1"/>
    <property type="molecule type" value="Genomic_DNA"/>
</dbReference>
<evidence type="ECO:0000313" key="2">
    <source>
        <dbReference type="Proteomes" id="UP001148629"/>
    </source>
</evidence>
<sequence>MSTMQGNHGVSIPDVVAVGDNKECLGDWKKRSGIDTSKQIRLVKLAHMRYQHPDLDSITTFLEDFGMHIVKRTDSQVFYRGTGTDQYVYFAQRGPMKFLGGTFEVESYQDLERASKLPNAGTIQELRDAPGGGHLITLTDPLGFPINLLYGQHPRESDGSTDKLVYNYESEKLRIRKFQRFTTGPAAVHKLGHFGLCVADLDTMARFYTTTFNLVPTDFMYVEENGKKRIVGLFSHIDRGRDCVDHHCFFITKNATSHVHHASFEIHDFDSQHLGHDWLVKKNYKPAWGIGRHILGSQVFDYWWDPTGFMIEHYADGDLVNDETPIGYGLAGNESLAVWGPDVPEGFLE</sequence>
<keyword evidence="2" id="KW-1185">Reference proteome</keyword>
<organism evidence="1 2">
    <name type="scientific">Fusarium decemcellulare</name>
    <dbReference type="NCBI Taxonomy" id="57161"/>
    <lineage>
        <taxon>Eukaryota</taxon>
        <taxon>Fungi</taxon>
        <taxon>Dikarya</taxon>
        <taxon>Ascomycota</taxon>
        <taxon>Pezizomycotina</taxon>
        <taxon>Sordariomycetes</taxon>
        <taxon>Hypocreomycetidae</taxon>
        <taxon>Hypocreales</taxon>
        <taxon>Nectriaceae</taxon>
        <taxon>Fusarium</taxon>
        <taxon>Fusarium decemcellulare species complex</taxon>
    </lineage>
</organism>
<comment type="caution">
    <text evidence="1">The sequence shown here is derived from an EMBL/GenBank/DDBJ whole genome shotgun (WGS) entry which is preliminary data.</text>
</comment>
<evidence type="ECO:0000313" key="1">
    <source>
        <dbReference type="EMBL" id="KAJ3538386.1"/>
    </source>
</evidence>
<proteinExistence type="predicted"/>
<name>A0ACC1SF19_9HYPO</name>
<reference evidence="1" key="1">
    <citation type="submission" date="2022-08" db="EMBL/GenBank/DDBJ databases">
        <title>Genome Sequence of Fusarium decemcellulare.</title>
        <authorList>
            <person name="Buettner E."/>
        </authorList>
    </citation>
    <scope>NUCLEOTIDE SEQUENCE</scope>
    <source>
        <strain evidence="1">Babe19</strain>
    </source>
</reference>
<accession>A0ACC1SF19</accession>